<sequence>MKGGHRRRALKFGGYGGGVQSVAGGHRRTLKFVAGGCCCVALEFGGDGGGVRGEAGGHRRGALKFGGVNEEISFTVAIFKSELSEAN</sequence>
<dbReference type="AlphaFoldDB" id="A0AA88EJ74"/>
<protein>
    <submittedName>
        <fullName evidence="2">Uncharacterized protein</fullName>
    </submittedName>
</protein>
<reference evidence="2" key="1">
    <citation type="submission" date="2023-07" db="EMBL/GenBank/DDBJ databases">
        <title>draft genome sequence of fig (Ficus carica).</title>
        <authorList>
            <person name="Takahashi T."/>
            <person name="Nishimura K."/>
        </authorList>
    </citation>
    <scope>NUCLEOTIDE SEQUENCE</scope>
</reference>
<keyword evidence="3" id="KW-1185">Reference proteome</keyword>
<proteinExistence type="predicted"/>
<comment type="caution">
    <text evidence="2">The sequence shown here is derived from an EMBL/GenBank/DDBJ whole genome shotgun (WGS) entry which is preliminary data.</text>
</comment>
<dbReference type="EMBL" id="BTGU01010890">
    <property type="protein sequence ID" value="GMN74479.1"/>
    <property type="molecule type" value="Genomic_DNA"/>
</dbReference>
<name>A0AA88EJ74_FICCA</name>
<dbReference type="Proteomes" id="UP001187192">
    <property type="component" value="Unassembled WGS sequence"/>
</dbReference>
<gene>
    <name evidence="1" type="ORF">TIFTF001_052384</name>
    <name evidence="2" type="ORF">TIFTF001_052385</name>
</gene>
<evidence type="ECO:0000313" key="1">
    <source>
        <dbReference type="EMBL" id="GMN74479.1"/>
    </source>
</evidence>
<evidence type="ECO:0000313" key="2">
    <source>
        <dbReference type="EMBL" id="GMN74485.1"/>
    </source>
</evidence>
<accession>A0AA88EJ74</accession>
<evidence type="ECO:0000313" key="3">
    <source>
        <dbReference type="Proteomes" id="UP001187192"/>
    </source>
</evidence>
<dbReference type="EMBL" id="BTGU01010891">
    <property type="protein sequence ID" value="GMN74485.1"/>
    <property type="molecule type" value="Genomic_DNA"/>
</dbReference>
<organism evidence="2 3">
    <name type="scientific">Ficus carica</name>
    <name type="common">Common fig</name>
    <dbReference type="NCBI Taxonomy" id="3494"/>
    <lineage>
        <taxon>Eukaryota</taxon>
        <taxon>Viridiplantae</taxon>
        <taxon>Streptophyta</taxon>
        <taxon>Embryophyta</taxon>
        <taxon>Tracheophyta</taxon>
        <taxon>Spermatophyta</taxon>
        <taxon>Magnoliopsida</taxon>
        <taxon>eudicotyledons</taxon>
        <taxon>Gunneridae</taxon>
        <taxon>Pentapetalae</taxon>
        <taxon>rosids</taxon>
        <taxon>fabids</taxon>
        <taxon>Rosales</taxon>
        <taxon>Moraceae</taxon>
        <taxon>Ficeae</taxon>
        <taxon>Ficus</taxon>
    </lineage>
</organism>